<dbReference type="GO" id="GO:0032259">
    <property type="term" value="P:methylation"/>
    <property type="evidence" value="ECO:0007669"/>
    <property type="project" value="UniProtKB-KW"/>
</dbReference>
<protein>
    <submittedName>
        <fullName evidence="1">Putative menaquinone biosynthesis methyltransferase UbiE</fullName>
        <ecNumber evidence="1">2.1.1.-</ecNumber>
    </submittedName>
</protein>
<dbReference type="RefSeq" id="WP_075054107.1">
    <property type="nucleotide sequence ID" value="NZ_CP007536.1"/>
</dbReference>
<dbReference type="Proteomes" id="UP000027093">
    <property type="component" value="Chromosome"/>
</dbReference>
<dbReference type="GO" id="GO:0008168">
    <property type="term" value="F:methyltransferase activity"/>
    <property type="evidence" value="ECO:0007669"/>
    <property type="project" value="UniProtKB-KW"/>
</dbReference>
<dbReference type="EC" id="2.1.1.-" evidence="1"/>
<dbReference type="STRING" id="926571.NVIE_007890"/>
<dbReference type="PANTHER" id="PTHR43591">
    <property type="entry name" value="METHYLTRANSFERASE"/>
    <property type="match status" value="1"/>
</dbReference>
<name>A0A060HHG6_9ARCH</name>
<keyword evidence="2" id="KW-1185">Reference proteome</keyword>
<dbReference type="EMBL" id="CP007536">
    <property type="protein sequence ID" value="AIC15003.1"/>
    <property type="molecule type" value="Genomic_DNA"/>
</dbReference>
<sequence length="230" mass="25521">MYGRVLVHHKGHASARKFFNSYTAPSYDFVVRTTTFGRDAAWKSQILAEIRTRKKVLDLACGTGILAAMVDAGSRGRVTGLDLTFEYLQMARRKMPLACVQATAEAIPYRDGTFDAVISSYLAKYVDLRALAGECWRVLAPGGIAVFHDFTCPENPAMHGLWRLYFAILRVAGELARSSWKGVFCDLDRVICESHWTGALQEALQERGFAGIKCKRYTLGTTGMVVAKKP</sequence>
<evidence type="ECO:0000313" key="2">
    <source>
        <dbReference type="Proteomes" id="UP000027093"/>
    </source>
</evidence>
<accession>A0A060HHG6</accession>
<dbReference type="HOGENOM" id="CLU_037990_9_0_2"/>
<keyword evidence="1" id="KW-0489">Methyltransferase</keyword>
<gene>
    <name evidence="1" type="primary">ubiE1</name>
    <name evidence="1" type="ORF">NVIE_007890</name>
</gene>
<keyword evidence="1" id="KW-0808">Transferase</keyword>
<dbReference type="OrthoDB" id="1018at2157"/>
<dbReference type="Pfam" id="PF01209">
    <property type="entry name" value="Ubie_methyltran"/>
    <property type="match status" value="1"/>
</dbReference>
<dbReference type="Gene3D" id="3.40.50.150">
    <property type="entry name" value="Vaccinia Virus protein VP39"/>
    <property type="match status" value="1"/>
</dbReference>
<proteinExistence type="predicted"/>
<dbReference type="AlphaFoldDB" id="A0A060HHG6"/>
<dbReference type="CDD" id="cd02440">
    <property type="entry name" value="AdoMet_MTases"/>
    <property type="match status" value="1"/>
</dbReference>
<dbReference type="KEGG" id="nvn:NVIE_007890"/>
<reference evidence="1 2" key="1">
    <citation type="journal article" date="2014" name="Int. J. Syst. Evol. Microbiol.">
        <title>Nitrososphaera viennensis gen. nov., sp. nov., an aerobic and mesophilic, ammonia-oxidizing archaeon from soil and a member of the archaeal phylum Thaumarchaeota.</title>
        <authorList>
            <person name="Stieglmeier M."/>
            <person name="Klingl A."/>
            <person name="Alves R.J."/>
            <person name="Rittmann S.K."/>
            <person name="Melcher M."/>
            <person name="Leisch N."/>
            <person name="Schleper C."/>
        </authorList>
    </citation>
    <scope>NUCLEOTIDE SEQUENCE [LARGE SCALE GENOMIC DNA]</scope>
    <source>
        <strain evidence="1">EN76</strain>
    </source>
</reference>
<evidence type="ECO:0000313" key="1">
    <source>
        <dbReference type="EMBL" id="AIC15003.1"/>
    </source>
</evidence>
<dbReference type="InterPro" id="IPR029063">
    <property type="entry name" value="SAM-dependent_MTases_sf"/>
</dbReference>
<dbReference type="SUPFAM" id="SSF53335">
    <property type="entry name" value="S-adenosyl-L-methionine-dependent methyltransferases"/>
    <property type="match status" value="1"/>
</dbReference>
<organism evidence="1 2">
    <name type="scientific">Nitrososphaera viennensis EN76</name>
    <dbReference type="NCBI Taxonomy" id="926571"/>
    <lineage>
        <taxon>Archaea</taxon>
        <taxon>Nitrososphaerota</taxon>
        <taxon>Nitrososphaeria</taxon>
        <taxon>Nitrososphaerales</taxon>
        <taxon>Nitrososphaeraceae</taxon>
        <taxon>Nitrososphaera</taxon>
    </lineage>
</organism>
<dbReference type="GeneID" id="74946053"/>